<sequence>MKDSSFSGDGVLCFDGDQNTKKVRFKEGVEEETAVMVVGPDLSPKLLWKDMLLGGEASPSVSDRNGSFK</sequence>
<accession>A0ABR0Q1V4</accession>
<gene>
    <name evidence="1" type="ORF">PVK06_016959</name>
</gene>
<reference evidence="1 2" key="1">
    <citation type="submission" date="2023-03" db="EMBL/GenBank/DDBJ databases">
        <title>WGS of Gossypium arboreum.</title>
        <authorList>
            <person name="Yu D."/>
        </authorList>
    </citation>
    <scope>NUCLEOTIDE SEQUENCE [LARGE SCALE GENOMIC DNA]</scope>
    <source>
        <tissue evidence="1">Leaf</tissue>
    </source>
</reference>
<comment type="caution">
    <text evidence="1">The sequence shown here is derived from an EMBL/GenBank/DDBJ whole genome shotgun (WGS) entry which is preliminary data.</text>
</comment>
<evidence type="ECO:0000313" key="1">
    <source>
        <dbReference type="EMBL" id="KAK5833146.1"/>
    </source>
</evidence>
<dbReference type="Proteomes" id="UP001358586">
    <property type="component" value="Chromosome 5"/>
</dbReference>
<proteinExistence type="predicted"/>
<protein>
    <submittedName>
        <fullName evidence="1">Uncharacterized protein</fullName>
    </submittedName>
</protein>
<organism evidence="1 2">
    <name type="scientific">Gossypium arboreum</name>
    <name type="common">Tree cotton</name>
    <name type="synonym">Gossypium nanking</name>
    <dbReference type="NCBI Taxonomy" id="29729"/>
    <lineage>
        <taxon>Eukaryota</taxon>
        <taxon>Viridiplantae</taxon>
        <taxon>Streptophyta</taxon>
        <taxon>Embryophyta</taxon>
        <taxon>Tracheophyta</taxon>
        <taxon>Spermatophyta</taxon>
        <taxon>Magnoliopsida</taxon>
        <taxon>eudicotyledons</taxon>
        <taxon>Gunneridae</taxon>
        <taxon>Pentapetalae</taxon>
        <taxon>rosids</taxon>
        <taxon>malvids</taxon>
        <taxon>Malvales</taxon>
        <taxon>Malvaceae</taxon>
        <taxon>Malvoideae</taxon>
        <taxon>Gossypium</taxon>
    </lineage>
</organism>
<evidence type="ECO:0000313" key="2">
    <source>
        <dbReference type="Proteomes" id="UP001358586"/>
    </source>
</evidence>
<name>A0ABR0Q1V4_GOSAR</name>
<keyword evidence="2" id="KW-1185">Reference proteome</keyword>
<dbReference type="EMBL" id="JARKNE010000005">
    <property type="protein sequence ID" value="KAK5833146.1"/>
    <property type="molecule type" value="Genomic_DNA"/>
</dbReference>